<sequence>MENAIDISWESTYRDFEHFIVHFTSGEEEKHEGEFITRTPFFFRNGLLPTKHYTIYLIAHAARVTVTFEQGLRWYGGPQNFDVTASESLRI</sequence>
<evidence type="ECO:0000313" key="1">
    <source>
        <dbReference type="EMBL" id="CDL96515.1"/>
    </source>
</evidence>
<name>W6NI37_HAECO</name>
<gene>
    <name evidence="1" type="ORF">HCOI_01846100</name>
</gene>
<dbReference type="AlphaFoldDB" id="W6NI37"/>
<reference evidence="1" key="2">
    <citation type="submission" date="2013-05" db="EMBL/GenBank/DDBJ databases">
        <title>The genome and transcriptome of Haemonchus contortus: a key model parasite for drug and vaccine discovery.</title>
        <authorList>
            <person name="Laing R."/>
            <person name="Kikuchi T."/>
            <person name="Martinelli A."/>
            <person name="Tsai I.J."/>
            <person name="Beech R.N."/>
            <person name="Redman E."/>
            <person name="Holroyd N."/>
            <person name="Bartley D.J."/>
            <person name="Beasley H."/>
            <person name="Britton C."/>
            <person name="Curran D."/>
            <person name="Devaney E."/>
            <person name="Gilabert A."/>
            <person name="Jackson F."/>
            <person name="Hunt M."/>
            <person name="Johnston S."/>
            <person name="Kryukov I."/>
            <person name="Li K."/>
            <person name="Morrison A.A."/>
            <person name="Reid A.J."/>
            <person name="Sargison N."/>
            <person name="Saunders G."/>
            <person name="Wasmuth J.D."/>
            <person name="Wolstenholme A."/>
            <person name="Berriman M."/>
            <person name="Gilleard J.S."/>
            <person name="Cotton J.A."/>
        </authorList>
    </citation>
    <scope>NUCLEOTIDE SEQUENCE [LARGE SCALE GENOMIC DNA]</scope>
    <source>
        <strain evidence="1">ISE/inbred ISE</strain>
    </source>
</reference>
<comment type="caution">
    <text evidence="1">The sequence shown here is derived from an EMBL/GenBank/DDBJ whole genome shotgun (WGS) entry which is preliminary data.</text>
</comment>
<protein>
    <submittedName>
        <fullName evidence="1">Uncharacterized protein</fullName>
    </submittedName>
</protein>
<dbReference type="EMBL" id="CAVP010060666">
    <property type="protein sequence ID" value="CDL96515.1"/>
    <property type="molecule type" value="Genomic_DNA"/>
</dbReference>
<reference evidence="1" key="1">
    <citation type="submission" date="2013-03" db="EMBL/GenBank/DDBJ databases">
        <authorList>
            <person name="Aslett M."/>
        </authorList>
    </citation>
    <scope>NUCLEOTIDE SEQUENCE [LARGE SCALE GENOMIC DNA]</scope>
    <source>
        <strain evidence="1">ISE/inbred ISE</strain>
    </source>
</reference>
<accession>W6NI37</accession>
<proteinExistence type="predicted"/>
<organism evidence="1">
    <name type="scientific">Haemonchus contortus</name>
    <name type="common">Barber pole worm</name>
    <dbReference type="NCBI Taxonomy" id="6289"/>
    <lineage>
        <taxon>Eukaryota</taxon>
        <taxon>Metazoa</taxon>
        <taxon>Ecdysozoa</taxon>
        <taxon>Nematoda</taxon>
        <taxon>Chromadorea</taxon>
        <taxon>Rhabditida</taxon>
        <taxon>Rhabditina</taxon>
        <taxon>Rhabditomorpha</taxon>
        <taxon>Strongyloidea</taxon>
        <taxon>Trichostrongylidae</taxon>
        <taxon>Haemonchus</taxon>
    </lineage>
</organism>